<name>A0AC61QK50_9BACT</name>
<dbReference type="EMBL" id="SMOG01000003">
    <property type="protein sequence ID" value="TDF73840.1"/>
    <property type="molecule type" value="Genomic_DNA"/>
</dbReference>
<gene>
    <name evidence="1" type="ORF">E0946_02155</name>
</gene>
<reference evidence="1" key="1">
    <citation type="submission" date="2019-03" db="EMBL/GenBank/DDBJ databases">
        <title>Candidatus Syntrophosphaera thermopropionivorans: a novel player in syntrophic propionate oxidation during anaerobic digestion.</title>
        <authorList>
            <person name="Dyksma S."/>
        </authorList>
    </citation>
    <scope>NUCLEOTIDE SEQUENCE</scope>
    <source>
        <strain evidence="1">W5</strain>
    </source>
</reference>
<evidence type="ECO:0000313" key="2">
    <source>
        <dbReference type="Proteomes" id="UP000294588"/>
    </source>
</evidence>
<dbReference type="Proteomes" id="UP000294588">
    <property type="component" value="Unassembled WGS sequence"/>
</dbReference>
<evidence type="ECO:0000313" key="1">
    <source>
        <dbReference type="EMBL" id="TDF73840.1"/>
    </source>
</evidence>
<keyword evidence="2" id="KW-1185">Reference proteome</keyword>
<comment type="caution">
    <text evidence="1">The sequence shown here is derived from an EMBL/GenBank/DDBJ whole genome shotgun (WGS) entry which is preliminary data.</text>
</comment>
<sequence>MDAFDLDFYFKNKARIRVRYIWNTLPLGVESICEYFDISLYSPYTQEDIISSLTFQLTISGF</sequence>
<organism evidence="1 2">
    <name type="scientific">Candidatus Syntrophosphaera thermopropionivorans</name>
    <dbReference type="NCBI Taxonomy" id="2593015"/>
    <lineage>
        <taxon>Bacteria</taxon>
        <taxon>Pseudomonadati</taxon>
        <taxon>Candidatus Cloacimonadota</taxon>
        <taxon>Candidatus Cloacimonadia</taxon>
        <taxon>Candidatus Cloacimonadales</taxon>
        <taxon>Candidatus Cloacimonadaceae</taxon>
        <taxon>Candidatus Syntrophosphaera</taxon>
    </lineage>
</organism>
<accession>A0AC61QK50</accession>
<protein>
    <submittedName>
        <fullName evidence="1">Uncharacterized protein</fullName>
    </submittedName>
</protein>
<proteinExistence type="predicted"/>